<accession>Q3LW50</accession>
<evidence type="ECO:0000313" key="2">
    <source>
        <dbReference type="Proteomes" id="UP000243425"/>
    </source>
</evidence>
<dbReference type="RefSeq" id="XP_001712927.1">
    <property type="nucleotide sequence ID" value="XM_001712875.1"/>
</dbReference>
<keyword evidence="1" id="KW-0542">Nucleomorph</keyword>
<name>Q3LW50_BIGNA</name>
<organism evidence="1 2">
    <name type="scientific">Bigelowiella natans</name>
    <name type="common">Pedinomonas minutissima</name>
    <name type="synonym">Chlorarachnion sp. (strain CCMP621)</name>
    <dbReference type="NCBI Taxonomy" id="227086"/>
    <lineage>
        <taxon>Eukaryota</taxon>
        <taxon>Sar</taxon>
        <taxon>Rhizaria</taxon>
        <taxon>Cercozoa</taxon>
        <taxon>Chlorarachniophyceae</taxon>
        <taxon>Bigelowiella</taxon>
    </lineage>
</organism>
<dbReference type="GeneID" id="5788505"/>
<sequence length="248" mass="29509">MLNFDKNNKSLQRLILNNSQLIPFIVNEQQRNINHFSPILKDLVLANITTKIGSSSDFPDFQNRSPIDIALNYDQLDLLKMYLSSIEALNSDVNNYRKYLVLCKTKGINLFSEPQFQNESSQFRYIKTLKVVYNWFFETLYIRNFDYALEKNKITYLLMNNNEKDSNHFWTTSESTENSILLKTNKDLNIHYNYITFSRRKKNNENYHLIYNEKLKNKIWINAPENSKAIFSSEFKMKMKLLSQSFLI</sequence>
<protein>
    <submittedName>
        <fullName evidence="1">Uncharacterized protein</fullName>
    </submittedName>
</protein>
<dbReference type="EMBL" id="DQ158857">
    <property type="protein sequence ID" value="ABA27315.1"/>
    <property type="molecule type" value="Genomic_DNA"/>
</dbReference>
<proteinExistence type="predicted"/>
<geneLocation type="nucleomorph" evidence="1"/>
<dbReference type="AlphaFoldDB" id="Q3LW50"/>
<evidence type="ECO:0000313" key="1">
    <source>
        <dbReference type="EMBL" id="ABA27315.1"/>
    </source>
</evidence>
<dbReference type="Proteomes" id="UP000243425">
    <property type="component" value="Nucleomorph 2"/>
</dbReference>
<reference evidence="1 2" key="1">
    <citation type="journal article" date="2006" name="Proc. Natl. Acad. Sci. U.S.A.">
        <title>Complete nucleotide sequence of the chlorarachniophyte nucleomorph: nature's smallest nucleus.</title>
        <authorList>
            <person name="Gilson P.R."/>
            <person name="Su V."/>
            <person name="Slamovits C.H."/>
            <person name="Reith M.E."/>
            <person name="Keeling P.J."/>
            <person name="McFadden G.I."/>
        </authorList>
    </citation>
    <scope>NUCLEOTIDE SEQUENCE [LARGE SCALE GENOMIC DNA]</scope>
    <source>
        <strain evidence="2">CCMP621</strain>
    </source>
</reference>